<feature type="region of interest" description="Disordered" evidence="1">
    <location>
        <begin position="1"/>
        <end position="83"/>
    </location>
</feature>
<keyword evidence="4" id="KW-1185">Reference proteome</keyword>
<feature type="compositionally biased region" description="Low complexity" evidence="1">
    <location>
        <begin position="1"/>
        <end position="19"/>
    </location>
</feature>
<evidence type="ECO:0000256" key="1">
    <source>
        <dbReference type="SAM" id="MobiDB-lite"/>
    </source>
</evidence>
<protein>
    <recommendedName>
        <fullName evidence="2">A-kinase anchor protein 7-like phosphoesterase domain-containing protein</fullName>
    </recommendedName>
</protein>
<sequence>MSTTVPTVTTAEALAAEVENSQRRGGGPDRGRGEEQDRGRGRGRRRGRPPIYDSPRNQISLDPNATGETTAPPAVVKKKTPRPPLTHFLSIPIGHHADLRQRISAFTTALLASDPAIPGLDETIIISPRRLHLTLGVMSLDLEGPGPDPGPDPAPSAEGSSNNSNLRPKTLESATQLLNELKPKVTELLVGQKLRVGLKRINIMKPEHGDPDRAHVLWAGPDYNDEDARRLNAISTFVHKEFRKAGLVVDDKRPLKLHSTLVNTIYRKPRGRKPFSYAAVISSTAFQAIETQPPEPANAVTTSESTNSEVREHPRGRSPLHVDLGDWDADEIQICEMGSSGPEGEYVCVGRVSLT</sequence>
<dbReference type="Pfam" id="PF10469">
    <property type="entry name" value="AKAP7_NLS"/>
    <property type="match status" value="2"/>
</dbReference>
<organism evidence="3 4">
    <name type="scientific">Somion occarium</name>
    <dbReference type="NCBI Taxonomy" id="3059160"/>
    <lineage>
        <taxon>Eukaryota</taxon>
        <taxon>Fungi</taxon>
        <taxon>Dikarya</taxon>
        <taxon>Basidiomycota</taxon>
        <taxon>Agaricomycotina</taxon>
        <taxon>Agaricomycetes</taxon>
        <taxon>Polyporales</taxon>
        <taxon>Cerrenaceae</taxon>
        <taxon>Somion</taxon>
    </lineage>
</organism>
<dbReference type="Gene3D" id="3.90.1140.10">
    <property type="entry name" value="Cyclic phosphodiesterase"/>
    <property type="match status" value="1"/>
</dbReference>
<gene>
    <name evidence="3" type="ORF">GFSPODELE1_LOCUS9496</name>
</gene>
<name>A0ABP1E4N6_9APHY</name>
<feature type="region of interest" description="Disordered" evidence="1">
    <location>
        <begin position="142"/>
        <end position="167"/>
    </location>
</feature>
<evidence type="ECO:0000313" key="3">
    <source>
        <dbReference type="EMBL" id="CAL1713814.1"/>
    </source>
</evidence>
<dbReference type="InterPro" id="IPR019510">
    <property type="entry name" value="AKAP7-like_phosphoesterase"/>
</dbReference>
<evidence type="ECO:0000259" key="2">
    <source>
        <dbReference type="Pfam" id="PF10469"/>
    </source>
</evidence>
<feature type="domain" description="A-kinase anchor protein 7-like phosphoesterase" evidence="2">
    <location>
        <begin position="86"/>
        <end position="141"/>
    </location>
</feature>
<accession>A0ABP1E4N6</accession>
<dbReference type="PANTHER" id="PTHR13360">
    <property type="entry name" value="ACTIVATING SIGNAL COINTEGRATOR 1 COMPLEX SUBUNIT 1"/>
    <property type="match status" value="1"/>
</dbReference>
<dbReference type="Proteomes" id="UP001497453">
    <property type="component" value="Chromosome 7"/>
</dbReference>
<feature type="region of interest" description="Disordered" evidence="1">
    <location>
        <begin position="291"/>
        <end position="322"/>
    </location>
</feature>
<dbReference type="InterPro" id="IPR009210">
    <property type="entry name" value="ASCC1"/>
</dbReference>
<proteinExistence type="predicted"/>
<feature type="compositionally biased region" description="Polar residues" evidence="1">
    <location>
        <begin position="299"/>
        <end position="308"/>
    </location>
</feature>
<feature type="compositionally biased region" description="Basic and acidic residues" evidence="1">
    <location>
        <begin position="20"/>
        <end position="40"/>
    </location>
</feature>
<evidence type="ECO:0000313" key="4">
    <source>
        <dbReference type="Proteomes" id="UP001497453"/>
    </source>
</evidence>
<dbReference type="EMBL" id="OZ037950">
    <property type="protein sequence ID" value="CAL1713814.1"/>
    <property type="molecule type" value="Genomic_DNA"/>
</dbReference>
<reference evidence="4" key="1">
    <citation type="submission" date="2024-04" db="EMBL/GenBank/DDBJ databases">
        <authorList>
            <person name="Shaw F."/>
            <person name="Minotto A."/>
        </authorList>
    </citation>
    <scope>NUCLEOTIDE SEQUENCE [LARGE SCALE GENOMIC DNA]</scope>
</reference>
<dbReference type="PANTHER" id="PTHR13360:SF1">
    <property type="entry name" value="ACTIVATING SIGNAL COINTEGRATOR 1 COMPLEX SUBUNIT 1"/>
    <property type="match status" value="1"/>
</dbReference>
<feature type="compositionally biased region" description="Polar residues" evidence="1">
    <location>
        <begin position="55"/>
        <end position="69"/>
    </location>
</feature>
<feature type="domain" description="A-kinase anchor protein 7-like phosphoesterase" evidence="2">
    <location>
        <begin position="169"/>
        <end position="354"/>
    </location>
</feature>